<evidence type="ECO:0000256" key="2">
    <source>
        <dbReference type="ARBA" id="ARBA00022475"/>
    </source>
</evidence>
<dbReference type="AlphaFoldDB" id="A0A372P019"/>
<keyword evidence="7" id="KW-0902">Two-component regulatory system</keyword>
<dbReference type="PROSITE" id="PS50109">
    <property type="entry name" value="HIS_KIN"/>
    <property type="match status" value="1"/>
</dbReference>
<sequence>MFFINLRNTCGKNNVSTPVRCGLQIWIAGNDFIFLRSLFVLNPLNLNQIKALLYKPWYVVLHLLVLLSFKSSGKEIIFSRLSVNDGLRSNFVNCVWQDAKGFIWVGTESGLQRYDGNKFIQVYKQSTDNSLPGLSVSEMTGDDEHNMWLHMGRQVGKYDLKTNTYTKADLSKVPEGPTILWSNSKGQILLTVQGPQSGVFIYSRRSNAFERWQDIKIPQDWKVLSVFEDTKTGDYWISGENGLGVWNAKDKQFYHEGYNPLNIPVLNFKFGRYILKVFIDSKRRFFIHRWPPVAASDFFVYEPNEKKLTQFGAQPDQPAYADLAHFGEFKNEVWGFGDNVFNIYNSQSHYFEKFYEHTNVGFGIRFTNISQMYEDIDHNLWVATDNGLYSCTIIGDRIKHGSTGQIPHNINFAKHIANNGFIVGTWGGKVFPYKISSKLSITPDTILRDDIYRNKPNIFGFEYTWDMCQHSVTHHIWIGCQAGVVIDYDPQTRRSRFINDTVFRKSTIKQIVEDRQHNLWFGSQSGKIIKWSPDGKFRFITNLNLMVTKMLVDTRGLLWIATNLKGVMVMDPNTGRIIQNYKTGDNPKRCLADNFAPAMAQINDSVFAIAGMDNLDILNRKTGMVKHLTVYNGLPLPTIKTMQADLKGNLWMSNPAGIVKYDVTENTFRSYDQKDGLVTTIDNRTLLERSSRLPDGKMVFAGGNTFVIFEPDALRDVGAPKDVTITDLKLFNRYLPVDSIENSGGLNLTHNQNSITFQFASLSYTQRNKLNYYYMLKGAGDNWVKAESSLTASYASLSPGHYVFMVKCVSPDGIPSKTTTSMKIYIRPAYWQTWWFVVLMFMLAAVPFYIIYKLRINRLLAVQRLREKVARDLHDDMGSTLTSINILSEVANTKINEDNLQVKDYLGRISKNSSQMMDAMDDIVWSINPANDTMPRIVARMREYAATVLEPRDIEYTVVNDERLHGIKLDMDVRRNLFLIYKETLNNLVKYAKAKNVQVAFAVSSNTIQMEITDDGEGFDVDAAINGNGLANMRKRAKAMAGSFTITSEKNVGTIVTLKIPVT</sequence>
<gene>
    <name evidence="11" type="ORF">D0C36_08925</name>
</gene>
<keyword evidence="4 9" id="KW-0812">Transmembrane</keyword>
<accession>A0A372P019</accession>
<dbReference type="SUPFAM" id="SSF55874">
    <property type="entry name" value="ATPase domain of HSP90 chaperone/DNA topoisomerase II/histidine kinase"/>
    <property type="match status" value="1"/>
</dbReference>
<dbReference type="SUPFAM" id="SSF50998">
    <property type="entry name" value="Quinoprotein alcohol dehydrogenase-like"/>
    <property type="match status" value="1"/>
</dbReference>
<keyword evidence="5" id="KW-0418">Kinase</keyword>
<evidence type="ECO:0000256" key="3">
    <source>
        <dbReference type="ARBA" id="ARBA00022679"/>
    </source>
</evidence>
<dbReference type="Gene3D" id="3.30.565.10">
    <property type="entry name" value="Histidine kinase-like ATPase, C-terminal domain"/>
    <property type="match status" value="1"/>
</dbReference>
<dbReference type="InterPro" id="IPR036890">
    <property type="entry name" value="HATPase_C_sf"/>
</dbReference>
<evidence type="ECO:0000313" key="12">
    <source>
        <dbReference type="Proteomes" id="UP000264217"/>
    </source>
</evidence>
<dbReference type="InterPro" id="IPR011047">
    <property type="entry name" value="Quinoprotein_ADH-like_sf"/>
</dbReference>
<dbReference type="Pfam" id="PF02518">
    <property type="entry name" value="HATPase_c"/>
    <property type="match status" value="1"/>
</dbReference>
<dbReference type="InterPro" id="IPR003594">
    <property type="entry name" value="HATPase_dom"/>
</dbReference>
<dbReference type="Proteomes" id="UP000264217">
    <property type="component" value="Unassembled WGS sequence"/>
</dbReference>
<dbReference type="Gene3D" id="1.20.5.1930">
    <property type="match status" value="1"/>
</dbReference>
<dbReference type="GO" id="GO:0046983">
    <property type="term" value="F:protein dimerization activity"/>
    <property type="evidence" value="ECO:0007669"/>
    <property type="project" value="InterPro"/>
</dbReference>
<keyword evidence="6 9" id="KW-1133">Transmembrane helix</keyword>
<keyword evidence="3" id="KW-0808">Transferase</keyword>
<dbReference type="EMBL" id="QWDC01000001">
    <property type="protein sequence ID" value="RFZ95622.1"/>
    <property type="molecule type" value="Genomic_DNA"/>
</dbReference>
<dbReference type="GO" id="GO:0000155">
    <property type="term" value="F:phosphorelay sensor kinase activity"/>
    <property type="evidence" value="ECO:0007669"/>
    <property type="project" value="InterPro"/>
</dbReference>
<evidence type="ECO:0000256" key="7">
    <source>
        <dbReference type="ARBA" id="ARBA00023012"/>
    </source>
</evidence>
<dbReference type="InterPro" id="IPR011712">
    <property type="entry name" value="Sig_transdc_His_kin_sub3_dim/P"/>
</dbReference>
<dbReference type="Pfam" id="PF07730">
    <property type="entry name" value="HisKA_3"/>
    <property type="match status" value="1"/>
</dbReference>
<protein>
    <recommendedName>
        <fullName evidence="10">Histidine kinase domain-containing protein</fullName>
    </recommendedName>
</protein>
<dbReference type="InterPro" id="IPR015943">
    <property type="entry name" value="WD40/YVTN_repeat-like_dom_sf"/>
</dbReference>
<organism evidence="11 12">
    <name type="scientific">Mucilaginibacter conchicola</name>
    <dbReference type="NCBI Taxonomy" id="2303333"/>
    <lineage>
        <taxon>Bacteria</taxon>
        <taxon>Pseudomonadati</taxon>
        <taxon>Bacteroidota</taxon>
        <taxon>Sphingobacteriia</taxon>
        <taxon>Sphingobacteriales</taxon>
        <taxon>Sphingobacteriaceae</taxon>
        <taxon>Mucilaginibacter</taxon>
    </lineage>
</organism>
<dbReference type="InterPro" id="IPR011123">
    <property type="entry name" value="Y_Y_Y"/>
</dbReference>
<evidence type="ECO:0000256" key="5">
    <source>
        <dbReference type="ARBA" id="ARBA00022777"/>
    </source>
</evidence>
<dbReference type="Gene3D" id="2.60.40.10">
    <property type="entry name" value="Immunoglobulins"/>
    <property type="match status" value="1"/>
</dbReference>
<keyword evidence="12" id="KW-1185">Reference proteome</keyword>
<evidence type="ECO:0000313" key="11">
    <source>
        <dbReference type="EMBL" id="RFZ95622.1"/>
    </source>
</evidence>
<evidence type="ECO:0000256" key="8">
    <source>
        <dbReference type="ARBA" id="ARBA00023136"/>
    </source>
</evidence>
<comment type="caution">
    <text evidence="11">The sequence shown here is derived from an EMBL/GenBank/DDBJ whole genome shotgun (WGS) entry which is preliminary data.</text>
</comment>
<dbReference type="PANTHER" id="PTHR24421:SF37">
    <property type="entry name" value="SENSOR HISTIDINE KINASE NARS"/>
    <property type="match status" value="1"/>
</dbReference>
<dbReference type="InterPro" id="IPR005467">
    <property type="entry name" value="His_kinase_dom"/>
</dbReference>
<evidence type="ECO:0000256" key="1">
    <source>
        <dbReference type="ARBA" id="ARBA00004651"/>
    </source>
</evidence>
<evidence type="ECO:0000256" key="6">
    <source>
        <dbReference type="ARBA" id="ARBA00022989"/>
    </source>
</evidence>
<reference evidence="11 12" key="1">
    <citation type="submission" date="2018-08" db="EMBL/GenBank/DDBJ databases">
        <title>Mucilaginibacter sp. MYSH2.</title>
        <authorList>
            <person name="Seo T."/>
        </authorList>
    </citation>
    <scope>NUCLEOTIDE SEQUENCE [LARGE SCALE GENOMIC DNA]</scope>
    <source>
        <strain evidence="11 12">MYSH2</strain>
    </source>
</reference>
<dbReference type="PANTHER" id="PTHR24421">
    <property type="entry name" value="NITRATE/NITRITE SENSOR PROTEIN NARX-RELATED"/>
    <property type="match status" value="1"/>
</dbReference>
<evidence type="ECO:0000256" key="9">
    <source>
        <dbReference type="SAM" id="Phobius"/>
    </source>
</evidence>
<feature type="transmembrane region" description="Helical" evidence="9">
    <location>
        <begin position="833"/>
        <end position="852"/>
    </location>
</feature>
<dbReference type="InterPro" id="IPR013783">
    <property type="entry name" value="Ig-like_fold"/>
</dbReference>
<dbReference type="CDD" id="cd16917">
    <property type="entry name" value="HATPase_UhpB-NarQ-NarX-like"/>
    <property type="match status" value="1"/>
</dbReference>
<keyword evidence="2" id="KW-1003">Cell membrane</keyword>
<name>A0A372P019_9SPHI</name>
<dbReference type="SUPFAM" id="SSF63829">
    <property type="entry name" value="Calcium-dependent phosphotriesterase"/>
    <property type="match status" value="1"/>
</dbReference>
<dbReference type="Gene3D" id="2.130.10.10">
    <property type="entry name" value="YVTN repeat-like/Quinoprotein amine dehydrogenase"/>
    <property type="match status" value="3"/>
</dbReference>
<proteinExistence type="predicted"/>
<dbReference type="GO" id="GO:0005886">
    <property type="term" value="C:plasma membrane"/>
    <property type="evidence" value="ECO:0007669"/>
    <property type="project" value="UniProtKB-SubCell"/>
</dbReference>
<keyword evidence="8 9" id="KW-0472">Membrane</keyword>
<comment type="subcellular location">
    <subcellularLocation>
        <location evidence="1">Cell membrane</location>
        <topology evidence="1">Multi-pass membrane protein</topology>
    </subcellularLocation>
</comment>
<feature type="domain" description="Histidine kinase" evidence="10">
    <location>
        <begin position="872"/>
        <end position="1063"/>
    </location>
</feature>
<dbReference type="InterPro" id="IPR050482">
    <property type="entry name" value="Sensor_HK_TwoCompSys"/>
</dbReference>
<evidence type="ECO:0000259" key="10">
    <source>
        <dbReference type="PROSITE" id="PS50109"/>
    </source>
</evidence>
<dbReference type="Pfam" id="PF07495">
    <property type="entry name" value="Y_Y_Y"/>
    <property type="match status" value="1"/>
</dbReference>
<evidence type="ECO:0000256" key="4">
    <source>
        <dbReference type="ARBA" id="ARBA00022692"/>
    </source>
</evidence>